<gene>
    <name evidence="1" type="ORF">ANN_18894</name>
</gene>
<keyword evidence="2" id="KW-1185">Reference proteome</keyword>
<accession>A0ABQ8SQS1</accession>
<dbReference type="EMBL" id="JAJSOF020000023">
    <property type="protein sequence ID" value="KAJ4436263.1"/>
    <property type="molecule type" value="Genomic_DNA"/>
</dbReference>
<proteinExistence type="predicted"/>
<organism evidence="1 2">
    <name type="scientific">Periplaneta americana</name>
    <name type="common">American cockroach</name>
    <name type="synonym">Blatta americana</name>
    <dbReference type="NCBI Taxonomy" id="6978"/>
    <lineage>
        <taxon>Eukaryota</taxon>
        <taxon>Metazoa</taxon>
        <taxon>Ecdysozoa</taxon>
        <taxon>Arthropoda</taxon>
        <taxon>Hexapoda</taxon>
        <taxon>Insecta</taxon>
        <taxon>Pterygota</taxon>
        <taxon>Neoptera</taxon>
        <taxon>Polyneoptera</taxon>
        <taxon>Dictyoptera</taxon>
        <taxon>Blattodea</taxon>
        <taxon>Blattoidea</taxon>
        <taxon>Blattidae</taxon>
        <taxon>Blattinae</taxon>
        <taxon>Periplaneta</taxon>
    </lineage>
</organism>
<sequence length="140" mass="16055">MKRILTLDRSWWSHFLATEVTPTLLHLITVRGVGLRTKSTSAKRKLLARILHAFAQVKECPNQLRSATQQLSTRAAKCIEVDDRGCCDHVLGDPDPVPVIVLQHTEQLGCHVEQLRLLRWQSYHHESSQVSTFSMYEVQR</sequence>
<comment type="caution">
    <text evidence="1">The sequence shown here is derived from an EMBL/GenBank/DDBJ whole genome shotgun (WGS) entry which is preliminary data.</text>
</comment>
<name>A0ABQ8SQS1_PERAM</name>
<dbReference type="Proteomes" id="UP001148838">
    <property type="component" value="Unassembled WGS sequence"/>
</dbReference>
<reference evidence="1 2" key="1">
    <citation type="journal article" date="2022" name="Allergy">
        <title>Genome assembly and annotation of Periplaneta americana reveal a comprehensive cockroach allergen profile.</title>
        <authorList>
            <person name="Wang L."/>
            <person name="Xiong Q."/>
            <person name="Saelim N."/>
            <person name="Wang L."/>
            <person name="Nong W."/>
            <person name="Wan A.T."/>
            <person name="Shi M."/>
            <person name="Liu X."/>
            <person name="Cao Q."/>
            <person name="Hui J.H.L."/>
            <person name="Sookrung N."/>
            <person name="Leung T.F."/>
            <person name="Tungtrongchitr A."/>
            <person name="Tsui S.K.W."/>
        </authorList>
    </citation>
    <scope>NUCLEOTIDE SEQUENCE [LARGE SCALE GENOMIC DNA]</scope>
    <source>
        <strain evidence="1">PWHHKU_190912</strain>
    </source>
</reference>
<evidence type="ECO:0000313" key="2">
    <source>
        <dbReference type="Proteomes" id="UP001148838"/>
    </source>
</evidence>
<protein>
    <submittedName>
        <fullName evidence="1">Uncharacterized protein</fullName>
    </submittedName>
</protein>
<evidence type="ECO:0000313" key="1">
    <source>
        <dbReference type="EMBL" id="KAJ4436263.1"/>
    </source>
</evidence>